<sequence>MKPIISMCLIALLATTSVYADISDGTENKKGPRQPDIDQVVSSLQLEDSKAQQLKMLLESHQQEMKTLREQSEQIREIHRNIREQHQKALLALLGYENLYKFEETMSEYRPMRGKR</sequence>
<proteinExistence type="predicted"/>
<evidence type="ECO:0008006" key="5">
    <source>
        <dbReference type="Google" id="ProtNLM"/>
    </source>
</evidence>
<keyword evidence="4" id="KW-1185">Reference proteome</keyword>
<feature type="signal peptide" evidence="2">
    <location>
        <begin position="1"/>
        <end position="20"/>
    </location>
</feature>
<evidence type="ECO:0000313" key="3">
    <source>
        <dbReference type="EMBL" id="TCJ88781.1"/>
    </source>
</evidence>
<comment type="caution">
    <text evidence="3">The sequence shown here is derived from an EMBL/GenBank/DDBJ whole genome shotgun (WGS) entry which is preliminary data.</text>
</comment>
<evidence type="ECO:0000256" key="1">
    <source>
        <dbReference type="SAM" id="Coils"/>
    </source>
</evidence>
<evidence type="ECO:0000256" key="2">
    <source>
        <dbReference type="SAM" id="SignalP"/>
    </source>
</evidence>
<keyword evidence="1" id="KW-0175">Coiled coil</keyword>
<dbReference type="RefSeq" id="WP_131904455.1">
    <property type="nucleotide sequence ID" value="NZ_BAAAFU010000008.1"/>
</dbReference>
<keyword evidence="2" id="KW-0732">Signal</keyword>
<reference evidence="3 4" key="1">
    <citation type="submission" date="2019-03" db="EMBL/GenBank/DDBJ databases">
        <title>Genomic Encyclopedia of Type Strains, Phase IV (KMG-IV): sequencing the most valuable type-strain genomes for metagenomic binning, comparative biology and taxonomic classification.</title>
        <authorList>
            <person name="Goeker M."/>
        </authorList>
    </citation>
    <scope>NUCLEOTIDE SEQUENCE [LARGE SCALE GENOMIC DNA]</scope>
    <source>
        <strain evidence="3 4">DSM 24830</strain>
    </source>
</reference>
<evidence type="ECO:0000313" key="4">
    <source>
        <dbReference type="Proteomes" id="UP000294887"/>
    </source>
</evidence>
<gene>
    <name evidence="3" type="ORF">EV695_0640</name>
</gene>
<accession>A0A4R1FD75</accession>
<dbReference type="Proteomes" id="UP000294887">
    <property type="component" value="Unassembled WGS sequence"/>
</dbReference>
<organism evidence="3 4">
    <name type="scientific">Cocleimonas flava</name>
    <dbReference type="NCBI Taxonomy" id="634765"/>
    <lineage>
        <taxon>Bacteria</taxon>
        <taxon>Pseudomonadati</taxon>
        <taxon>Pseudomonadota</taxon>
        <taxon>Gammaproteobacteria</taxon>
        <taxon>Thiotrichales</taxon>
        <taxon>Thiotrichaceae</taxon>
        <taxon>Cocleimonas</taxon>
    </lineage>
</organism>
<dbReference type="EMBL" id="SMFQ01000002">
    <property type="protein sequence ID" value="TCJ88781.1"/>
    <property type="molecule type" value="Genomic_DNA"/>
</dbReference>
<name>A0A4R1FD75_9GAMM</name>
<feature type="coiled-coil region" evidence="1">
    <location>
        <begin position="44"/>
        <end position="88"/>
    </location>
</feature>
<dbReference type="AlphaFoldDB" id="A0A4R1FD75"/>
<protein>
    <recommendedName>
        <fullName evidence="5">Spy/CpxP family protein refolding chaperone</fullName>
    </recommendedName>
</protein>
<feature type="chain" id="PRO_5020755797" description="Spy/CpxP family protein refolding chaperone" evidence="2">
    <location>
        <begin position="21"/>
        <end position="116"/>
    </location>
</feature>